<evidence type="ECO:0000256" key="11">
    <source>
        <dbReference type="ARBA" id="ARBA00023180"/>
    </source>
</evidence>
<accession>A0A8T0VGZ6</accession>
<dbReference type="InterPro" id="IPR046956">
    <property type="entry name" value="RLP23-like"/>
</dbReference>
<organism evidence="14 15">
    <name type="scientific">Panicum virgatum</name>
    <name type="common">Blackwell switchgrass</name>
    <dbReference type="NCBI Taxonomy" id="38727"/>
    <lineage>
        <taxon>Eukaryota</taxon>
        <taxon>Viridiplantae</taxon>
        <taxon>Streptophyta</taxon>
        <taxon>Embryophyta</taxon>
        <taxon>Tracheophyta</taxon>
        <taxon>Spermatophyta</taxon>
        <taxon>Magnoliopsida</taxon>
        <taxon>Liliopsida</taxon>
        <taxon>Poales</taxon>
        <taxon>Poaceae</taxon>
        <taxon>PACMAD clade</taxon>
        <taxon>Panicoideae</taxon>
        <taxon>Panicodae</taxon>
        <taxon>Paniceae</taxon>
        <taxon>Panicinae</taxon>
        <taxon>Panicum</taxon>
        <taxon>Panicum sect. Hiantes</taxon>
    </lineage>
</organism>
<dbReference type="InterPro" id="IPR032675">
    <property type="entry name" value="LRR_dom_sf"/>
</dbReference>
<evidence type="ECO:0000256" key="10">
    <source>
        <dbReference type="ARBA" id="ARBA00023136"/>
    </source>
</evidence>
<evidence type="ECO:0000256" key="8">
    <source>
        <dbReference type="ARBA" id="ARBA00022737"/>
    </source>
</evidence>
<dbReference type="Pfam" id="PF23598">
    <property type="entry name" value="LRR_14"/>
    <property type="match status" value="1"/>
</dbReference>
<feature type="transmembrane region" description="Helical" evidence="12">
    <location>
        <begin position="979"/>
        <end position="1004"/>
    </location>
</feature>
<dbReference type="AlphaFoldDB" id="A0A8T0VGZ6"/>
<dbReference type="SUPFAM" id="SSF52058">
    <property type="entry name" value="L domain-like"/>
    <property type="match status" value="2"/>
</dbReference>
<dbReference type="SUPFAM" id="SSF52047">
    <property type="entry name" value="RNI-like"/>
    <property type="match status" value="2"/>
</dbReference>
<dbReference type="InterPro" id="IPR003591">
    <property type="entry name" value="Leu-rich_rpt_typical-subtyp"/>
</dbReference>
<keyword evidence="8" id="KW-0677">Repeat</keyword>
<keyword evidence="15" id="KW-1185">Reference proteome</keyword>
<feature type="domain" description="Disease resistance R13L4/SHOC-2-like LRR" evidence="13">
    <location>
        <begin position="274"/>
        <end position="498"/>
    </location>
</feature>
<dbReference type="EMBL" id="CM029040">
    <property type="protein sequence ID" value="KAG2632023.1"/>
    <property type="molecule type" value="Genomic_DNA"/>
</dbReference>
<keyword evidence="10 12" id="KW-0472">Membrane</keyword>
<keyword evidence="6 12" id="KW-0812">Transmembrane</keyword>
<dbReference type="FunFam" id="3.80.10.10:FF:000095">
    <property type="entry name" value="LRR receptor-like serine/threonine-protein kinase GSO1"/>
    <property type="match status" value="1"/>
</dbReference>
<evidence type="ECO:0000256" key="9">
    <source>
        <dbReference type="ARBA" id="ARBA00022989"/>
    </source>
</evidence>
<keyword evidence="4" id="KW-0433">Leucine-rich repeat</keyword>
<dbReference type="InterPro" id="IPR001611">
    <property type="entry name" value="Leu-rich_rpt"/>
</dbReference>
<gene>
    <name evidence="14" type="ORF">PVAP13_2NG244816</name>
</gene>
<evidence type="ECO:0000256" key="5">
    <source>
        <dbReference type="ARBA" id="ARBA00022626"/>
    </source>
</evidence>
<dbReference type="PANTHER" id="PTHR48061">
    <property type="entry name" value="LEUCINE-RICH REPEAT RECEPTOR PROTEIN KINASE EMS1-LIKE-RELATED"/>
    <property type="match status" value="1"/>
</dbReference>
<keyword evidence="11" id="KW-0325">Glycoprotein</keyword>
<evidence type="ECO:0000256" key="3">
    <source>
        <dbReference type="ARBA" id="ARBA00022475"/>
    </source>
</evidence>
<dbReference type="Gene3D" id="3.80.10.10">
    <property type="entry name" value="Ribonuclease Inhibitor"/>
    <property type="match status" value="4"/>
</dbReference>
<dbReference type="InterPro" id="IPR055414">
    <property type="entry name" value="LRR_R13L4/SHOC2-like"/>
</dbReference>
<evidence type="ECO:0000256" key="12">
    <source>
        <dbReference type="SAM" id="Phobius"/>
    </source>
</evidence>
<dbReference type="FunFam" id="3.80.10.10:FF:000111">
    <property type="entry name" value="LRR receptor-like serine/threonine-protein kinase ERECTA"/>
    <property type="match status" value="1"/>
</dbReference>
<dbReference type="Pfam" id="PF13855">
    <property type="entry name" value="LRR_8"/>
    <property type="match status" value="2"/>
</dbReference>
<proteinExistence type="inferred from homology"/>
<sequence length="1015" mass="113370">MALGRVISLDLCELHLASRRLDPALFNLTSLRNLNLAFSDFNEALLPASGFERLMDMIHLNLSYTYFRGQIPIGIASLKNLVTLDLSRNYDLYFGRPNFQAFMANMSNLKNLYLDELDLSSSGSTWSSILADSVPQLQVLSLSWCSISGSIHPSFSRLHSLTMINLGYNSELTGKFEGQFPTKIFQLKSLRSLDFSDNPMLSVRLTHFPAGNNLETLNLAGTNFSYDMPSSFGNLESLKTLGFNTMGIDDKLSTLISKLPSLDDLQLMGSDLENPVLSWVSNLTQLTHLKLDGYDFSKSVPTWIGKLTRLESLTIRDCSFSVPIPYEIGNLTELAELELWSSDFFEQRMTSWIGNLTKLTSLTIFTCNFSGPIPSTIGNLIQLEELVVWSSNITGKIPKSLFALPVLQQLLLLENQLVGSLEDIPSPLSSPLREIDLRSNQLTGPISKSFFQLTNLQYLNLESNKLTGTIELGSIWRLRNLFYLNLGNNMISITEKEGDTVFFHSLKIQDLNLASCNLTKFPASLKYLDTIQFLDLSNNQIERAIPSWVWDNCLFRLNLSHNMFTTLEKSPIVQMTNLNDLDLSFNGLQGSIPLPSTPSDLLFLDCSNNNFSSIEPNFGVYIRNISYINLSKNKLSGRVPLSFCSLNKPEFIDLSYNYFSGPIPSCLMEKVDMMIILKLRENKLQGMLPENIREGCKLQTIDLNGNQIKGALPRLLANCQDLEVLDVGNNQILDSFPSWLGTLPKLQVLVLRSNQLDGTIRSLRDGYQHFTSLQIVDLVSNHFSAMMNNCNDVGQILKHHTNSTCKSAINQDSVYQDSVSITYKDSSLIVTKIQTAFKVIDFSNNSFEGSIPGSIGGLVSLHELNMSHNNFTGQIPSQLGNLTRLESIDLSCNCLSGEIPPEFTSLTSLSWLNLSHNNLTGTIPQGNQFLTFPSSSFEGNAGLCGIQLSKQFDNPGPDSTTRSTSAPEPNTLWHDRFDAIIFFLFAGLGFGMGFALAIIFRSFYHIEGWLCMHMY</sequence>
<dbReference type="Proteomes" id="UP000823388">
    <property type="component" value="Chromosome 2N"/>
</dbReference>
<evidence type="ECO:0000256" key="1">
    <source>
        <dbReference type="ARBA" id="ARBA00004251"/>
    </source>
</evidence>
<dbReference type="PANTHER" id="PTHR48061:SF39">
    <property type="entry name" value="LEUCINE-RICH REPEAT-CONTAINING N-TERMINAL PLANT-TYPE DOMAIN-CONTAINING PROTEIN"/>
    <property type="match status" value="1"/>
</dbReference>
<dbReference type="GO" id="GO:0009742">
    <property type="term" value="P:brassinosteroid mediated signaling pathway"/>
    <property type="evidence" value="ECO:0007669"/>
    <property type="project" value="UniProtKB-KW"/>
</dbReference>
<evidence type="ECO:0000256" key="4">
    <source>
        <dbReference type="ARBA" id="ARBA00022614"/>
    </source>
</evidence>
<comment type="caution">
    <text evidence="14">The sequence shown here is derived from an EMBL/GenBank/DDBJ whole genome shotgun (WGS) entry which is preliminary data.</text>
</comment>
<protein>
    <recommendedName>
        <fullName evidence="13">Disease resistance R13L4/SHOC-2-like LRR domain-containing protein</fullName>
    </recommendedName>
</protein>
<name>A0A8T0VGZ6_PANVG</name>
<evidence type="ECO:0000259" key="13">
    <source>
        <dbReference type="Pfam" id="PF23598"/>
    </source>
</evidence>
<evidence type="ECO:0000313" key="14">
    <source>
        <dbReference type="EMBL" id="KAG2632023.1"/>
    </source>
</evidence>
<comment type="subcellular location">
    <subcellularLocation>
        <location evidence="1">Cell membrane</location>
        <topology evidence="1">Single-pass type I membrane protein</topology>
    </subcellularLocation>
</comment>
<evidence type="ECO:0000313" key="15">
    <source>
        <dbReference type="Proteomes" id="UP000823388"/>
    </source>
</evidence>
<evidence type="ECO:0000256" key="6">
    <source>
        <dbReference type="ARBA" id="ARBA00022692"/>
    </source>
</evidence>
<keyword evidence="7" id="KW-0732">Signal</keyword>
<dbReference type="FunFam" id="3.80.10.10:FF:000041">
    <property type="entry name" value="LRR receptor-like serine/threonine-protein kinase ERECTA"/>
    <property type="match status" value="1"/>
</dbReference>
<reference evidence="14" key="1">
    <citation type="submission" date="2020-05" db="EMBL/GenBank/DDBJ databases">
        <title>WGS assembly of Panicum virgatum.</title>
        <authorList>
            <person name="Lovell J.T."/>
            <person name="Jenkins J."/>
            <person name="Shu S."/>
            <person name="Juenger T.E."/>
            <person name="Schmutz J."/>
        </authorList>
    </citation>
    <scope>NUCLEOTIDE SEQUENCE</scope>
    <source>
        <strain evidence="14">AP13</strain>
    </source>
</reference>
<keyword evidence="5" id="KW-1070">Brassinosteroid signaling pathway</keyword>
<keyword evidence="9 12" id="KW-1133">Transmembrane helix</keyword>
<evidence type="ECO:0000256" key="7">
    <source>
        <dbReference type="ARBA" id="ARBA00022729"/>
    </source>
</evidence>
<dbReference type="GO" id="GO:0005886">
    <property type="term" value="C:plasma membrane"/>
    <property type="evidence" value="ECO:0007669"/>
    <property type="project" value="UniProtKB-SubCell"/>
</dbReference>
<comment type="similarity">
    <text evidence="2">Belongs to the RLP family.</text>
</comment>
<dbReference type="SMART" id="SM00369">
    <property type="entry name" value="LRR_TYP"/>
    <property type="match status" value="8"/>
</dbReference>
<evidence type="ECO:0000256" key="2">
    <source>
        <dbReference type="ARBA" id="ARBA00009592"/>
    </source>
</evidence>
<dbReference type="Pfam" id="PF00560">
    <property type="entry name" value="LRR_1"/>
    <property type="match status" value="5"/>
</dbReference>
<keyword evidence="3" id="KW-1003">Cell membrane</keyword>